<proteinExistence type="predicted"/>
<reference evidence="1 2" key="1">
    <citation type="submission" date="2019-08" db="EMBL/GenBank/DDBJ databases">
        <authorList>
            <person name="Dhanesh K."/>
            <person name="Kumar G."/>
            <person name="Sasikala C."/>
            <person name="Venkata Ramana C."/>
        </authorList>
    </citation>
    <scope>NUCLEOTIDE SEQUENCE [LARGE SCALE GENOMIC DNA]</scope>
    <source>
        <strain evidence="1 2">JC645</strain>
    </source>
</reference>
<dbReference type="InterPro" id="IPR046373">
    <property type="entry name" value="Acyl-CoA_Oxase/DH_mid-dom_sf"/>
</dbReference>
<gene>
    <name evidence="1" type="ORF">FYK55_04880</name>
</gene>
<dbReference type="EMBL" id="VWOX01000002">
    <property type="protein sequence ID" value="KAA5546227.1"/>
    <property type="molecule type" value="Genomic_DNA"/>
</dbReference>
<dbReference type="AlphaFoldDB" id="A0A5M6DFA3"/>
<protein>
    <submittedName>
        <fullName evidence="1">Acyl-CoA dehydrogenase</fullName>
    </submittedName>
</protein>
<dbReference type="SUPFAM" id="SSF56645">
    <property type="entry name" value="Acyl-CoA dehydrogenase NM domain-like"/>
    <property type="match status" value="1"/>
</dbReference>
<name>A0A5M6DFA3_9BACT</name>
<dbReference type="Proteomes" id="UP000324479">
    <property type="component" value="Unassembled WGS sequence"/>
</dbReference>
<dbReference type="Gene3D" id="2.40.110.10">
    <property type="entry name" value="Butyryl-CoA Dehydrogenase, subunit A, domain 2"/>
    <property type="match status" value="1"/>
</dbReference>
<sequence>MDHAFEDALEPTCIGMRDRAARWRGTSDWPEESLTLCGEAGLFAGLSLSNASPERFRRPFGSRVWSPSQQVECLVRLAESDLLTTFVITQHLGAIKHLLRSDAIRNATTDSRTDAEPVLMDLLAGNRFGSVGISHLTTSRRHLGHPAVTAMRVSGGFQLSGTVPWVTGAAHIDQVVIGAVVAADQTELLALLSPNTLGVTSGPGTEMIAMSASCTDAVELADVFVPDSHILSGPRADVLSGGGQPQAKSGGTGGIQTSALALGLSQASLNYLREQSQQRANLVAIVNQFDREHQSLHEQLMAAADGESTVDVATIRSTANRLVQRTTSAAMTAAKGAGLKVDHPVARWCQQSFFFLVWSCPQPVAEAHLCDMAGLA</sequence>
<organism evidence="1 2">
    <name type="scientific">Roseiconus nitratireducens</name>
    <dbReference type="NCBI Taxonomy" id="2605748"/>
    <lineage>
        <taxon>Bacteria</taxon>
        <taxon>Pseudomonadati</taxon>
        <taxon>Planctomycetota</taxon>
        <taxon>Planctomycetia</taxon>
        <taxon>Pirellulales</taxon>
        <taxon>Pirellulaceae</taxon>
        <taxon>Roseiconus</taxon>
    </lineage>
</organism>
<comment type="caution">
    <text evidence="1">The sequence shown here is derived from an EMBL/GenBank/DDBJ whole genome shotgun (WGS) entry which is preliminary data.</text>
</comment>
<evidence type="ECO:0000313" key="1">
    <source>
        <dbReference type="EMBL" id="KAA5546227.1"/>
    </source>
</evidence>
<accession>A0A5M6DFA3</accession>
<evidence type="ECO:0000313" key="2">
    <source>
        <dbReference type="Proteomes" id="UP000324479"/>
    </source>
</evidence>
<dbReference type="InterPro" id="IPR009100">
    <property type="entry name" value="AcylCoA_DH/oxidase_NM_dom_sf"/>
</dbReference>
<keyword evidence="2" id="KW-1185">Reference proteome</keyword>
<dbReference type="GO" id="GO:0016627">
    <property type="term" value="F:oxidoreductase activity, acting on the CH-CH group of donors"/>
    <property type="evidence" value="ECO:0007669"/>
    <property type="project" value="InterPro"/>
</dbReference>
<dbReference type="RefSeq" id="WP_150075234.1">
    <property type="nucleotide sequence ID" value="NZ_VWOX01000002.1"/>
</dbReference>